<sequence>MHMFVFILLKFNMFFFLLVSVPLSVEGFKGDTVILPCLIKQKPVTVFWRFKETRTLCDINNGEADFDEQDSVFRNRVGIFPSEIPLGNFSIKLSSVNNTDEGLYTCSAPAEDYKQEVQLKVKDSTEKPGNGQNKSQVDGMIMFLLGCVLLYSFSF</sequence>
<dbReference type="GO" id="GO:0042130">
    <property type="term" value="P:negative regulation of T cell proliferation"/>
    <property type="evidence" value="ECO:0007669"/>
    <property type="project" value="TreeGrafter"/>
</dbReference>
<keyword evidence="9" id="KW-0325">Glycoprotein</keyword>
<evidence type="ECO:0000256" key="9">
    <source>
        <dbReference type="ARBA" id="ARBA00023180"/>
    </source>
</evidence>
<keyword evidence="14" id="KW-1185">Reference proteome</keyword>
<evidence type="ECO:0000259" key="12">
    <source>
        <dbReference type="PROSITE" id="PS50835"/>
    </source>
</evidence>
<dbReference type="GO" id="GO:0042102">
    <property type="term" value="P:positive regulation of T cell proliferation"/>
    <property type="evidence" value="ECO:0007669"/>
    <property type="project" value="TreeGrafter"/>
</dbReference>
<dbReference type="GO" id="GO:0009897">
    <property type="term" value="C:external side of plasma membrane"/>
    <property type="evidence" value="ECO:0007669"/>
    <property type="project" value="TreeGrafter"/>
</dbReference>
<evidence type="ECO:0000256" key="5">
    <source>
        <dbReference type="ARBA" id="ARBA00022989"/>
    </source>
</evidence>
<organism evidence="13 14">
    <name type="scientific">Silurus meridionalis</name>
    <name type="common">Southern catfish</name>
    <name type="synonym">Silurus soldatovi meridionalis</name>
    <dbReference type="NCBI Taxonomy" id="175797"/>
    <lineage>
        <taxon>Eukaryota</taxon>
        <taxon>Metazoa</taxon>
        <taxon>Chordata</taxon>
        <taxon>Craniata</taxon>
        <taxon>Vertebrata</taxon>
        <taxon>Euteleostomi</taxon>
        <taxon>Actinopterygii</taxon>
        <taxon>Neopterygii</taxon>
        <taxon>Teleostei</taxon>
        <taxon>Ostariophysi</taxon>
        <taxon>Siluriformes</taxon>
        <taxon>Siluridae</taxon>
        <taxon>Silurus</taxon>
    </lineage>
</organism>
<dbReference type="EMBL" id="JABFDY010000026">
    <property type="protein sequence ID" value="KAF7688328.1"/>
    <property type="molecule type" value="Genomic_DNA"/>
</dbReference>
<comment type="caution">
    <text evidence="13">The sequence shown here is derived from an EMBL/GenBank/DDBJ whole genome shotgun (WGS) entry which is preliminary data.</text>
</comment>
<dbReference type="GO" id="GO:0031295">
    <property type="term" value="P:T cell costimulation"/>
    <property type="evidence" value="ECO:0007669"/>
    <property type="project" value="TreeGrafter"/>
</dbReference>
<dbReference type="SMART" id="SM00409">
    <property type="entry name" value="IG"/>
    <property type="match status" value="1"/>
</dbReference>
<dbReference type="Gene3D" id="2.60.40.10">
    <property type="entry name" value="Immunoglobulins"/>
    <property type="match status" value="1"/>
</dbReference>
<reference evidence="13" key="1">
    <citation type="submission" date="2020-08" db="EMBL/GenBank/DDBJ databases">
        <title>Chromosome-level assembly of Southern catfish (Silurus meridionalis) provides insights into visual adaptation to the nocturnal and benthic lifestyles.</title>
        <authorList>
            <person name="Zhang Y."/>
            <person name="Wang D."/>
            <person name="Peng Z."/>
        </authorList>
    </citation>
    <scope>NUCLEOTIDE SEQUENCE</scope>
    <source>
        <strain evidence="13">SWU-2019-XX</strain>
        <tissue evidence="13">Muscle</tissue>
    </source>
</reference>
<keyword evidence="2" id="KW-1003">Cell membrane</keyword>
<evidence type="ECO:0000256" key="4">
    <source>
        <dbReference type="ARBA" id="ARBA00022729"/>
    </source>
</evidence>
<dbReference type="GO" id="GO:0006955">
    <property type="term" value="P:immune response"/>
    <property type="evidence" value="ECO:0007669"/>
    <property type="project" value="TreeGrafter"/>
</dbReference>
<evidence type="ECO:0000256" key="3">
    <source>
        <dbReference type="ARBA" id="ARBA00022692"/>
    </source>
</evidence>
<dbReference type="PANTHER" id="PTHR25466">
    <property type="entry name" value="T-LYMPHOCYTE ACTIVATION ANTIGEN"/>
    <property type="match status" value="1"/>
</dbReference>
<keyword evidence="8" id="KW-0675">Receptor</keyword>
<dbReference type="PROSITE" id="PS50835">
    <property type="entry name" value="IG_LIKE"/>
    <property type="match status" value="1"/>
</dbReference>
<feature type="signal peptide" evidence="11">
    <location>
        <begin position="1"/>
        <end position="27"/>
    </location>
</feature>
<dbReference type="InterPro" id="IPR003599">
    <property type="entry name" value="Ig_sub"/>
</dbReference>
<evidence type="ECO:0000256" key="11">
    <source>
        <dbReference type="SAM" id="SignalP"/>
    </source>
</evidence>
<comment type="subcellular location">
    <subcellularLocation>
        <location evidence="1">Cell membrane</location>
        <topology evidence="1">Single-pass type I membrane protein</topology>
    </subcellularLocation>
</comment>
<feature type="domain" description="Ig-like" evidence="12">
    <location>
        <begin position="29"/>
        <end position="118"/>
    </location>
</feature>
<dbReference type="Pfam" id="PF07686">
    <property type="entry name" value="V-set"/>
    <property type="match status" value="1"/>
</dbReference>
<dbReference type="InterPro" id="IPR013783">
    <property type="entry name" value="Ig-like_fold"/>
</dbReference>
<keyword evidence="4 11" id="KW-0732">Signal</keyword>
<dbReference type="AlphaFoldDB" id="A0A8T0ABG1"/>
<gene>
    <name evidence="13" type="ORF">HF521_014334</name>
</gene>
<evidence type="ECO:0000256" key="7">
    <source>
        <dbReference type="ARBA" id="ARBA00023157"/>
    </source>
</evidence>
<keyword evidence="5" id="KW-1133">Transmembrane helix</keyword>
<dbReference type="GO" id="GO:0007166">
    <property type="term" value="P:cell surface receptor signaling pathway"/>
    <property type="evidence" value="ECO:0007669"/>
    <property type="project" value="TreeGrafter"/>
</dbReference>
<dbReference type="InterPro" id="IPR007110">
    <property type="entry name" value="Ig-like_dom"/>
</dbReference>
<keyword evidence="10" id="KW-0393">Immunoglobulin domain</keyword>
<dbReference type="Proteomes" id="UP000606274">
    <property type="component" value="Unassembled WGS sequence"/>
</dbReference>
<keyword evidence="6" id="KW-0472">Membrane</keyword>
<dbReference type="PANTHER" id="PTHR25466:SF14">
    <property type="entry name" value="BUTYROPHILIN SUBFAMILY 2 MEMBER A2-LIKE-RELATED"/>
    <property type="match status" value="1"/>
</dbReference>
<evidence type="ECO:0000256" key="2">
    <source>
        <dbReference type="ARBA" id="ARBA00022475"/>
    </source>
</evidence>
<accession>A0A8T0ABG1</accession>
<dbReference type="InterPro" id="IPR013106">
    <property type="entry name" value="Ig_V-set"/>
</dbReference>
<name>A0A8T0ABG1_SILME</name>
<dbReference type="InterPro" id="IPR051713">
    <property type="entry name" value="T-cell_Activation_Regulation"/>
</dbReference>
<keyword evidence="3" id="KW-0812">Transmembrane</keyword>
<evidence type="ECO:0000256" key="1">
    <source>
        <dbReference type="ARBA" id="ARBA00004251"/>
    </source>
</evidence>
<dbReference type="InterPro" id="IPR036179">
    <property type="entry name" value="Ig-like_dom_sf"/>
</dbReference>
<dbReference type="SUPFAM" id="SSF48726">
    <property type="entry name" value="Immunoglobulin"/>
    <property type="match status" value="1"/>
</dbReference>
<keyword evidence="7" id="KW-1015">Disulfide bond</keyword>
<evidence type="ECO:0000313" key="14">
    <source>
        <dbReference type="Proteomes" id="UP000606274"/>
    </source>
</evidence>
<protein>
    <recommendedName>
        <fullName evidence="12">Ig-like domain-containing protein</fullName>
    </recommendedName>
</protein>
<evidence type="ECO:0000256" key="8">
    <source>
        <dbReference type="ARBA" id="ARBA00023170"/>
    </source>
</evidence>
<dbReference type="GO" id="GO:0071222">
    <property type="term" value="P:cellular response to lipopolysaccharide"/>
    <property type="evidence" value="ECO:0007669"/>
    <property type="project" value="TreeGrafter"/>
</dbReference>
<proteinExistence type="predicted"/>
<evidence type="ECO:0000256" key="6">
    <source>
        <dbReference type="ARBA" id="ARBA00023136"/>
    </source>
</evidence>
<evidence type="ECO:0000313" key="13">
    <source>
        <dbReference type="EMBL" id="KAF7688328.1"/>
    </source>
</evidence>
<feature type="chain" id="PRO_5035787868" description="Ig-like domain-containing protein" evidence="11">
    <location>
        <begin position="28"/>
        <end position="155"/>
    </location>
</feature>
<evidence type="ECO:0000256" key="10">
    <source>
        <dbReference type="ARBA" id="ARBA00023319"/>
    </source>
</evidence>